<feature type="domain" description="Metallo-beta-lactamase" evidence="1">
    <location>
        <begin position="11"/>
        <end position="193"/>
    </location>
</feature>
<dbReference type="PANTHER" id="PTHR47619">
    <property type="entry name" value="METALLO-HYDROLASE YYCJ-RELATED"/>
    <property type="match status" value="1"/>
</dbReference>
<accession>A0A9D9H944</accession>
<dbReference type="Proteomes" id="UP000823633">
    <property type="component" value="Unassembled WGS sequence"/>
</dbReference>
<dbReference type="EMBL" id="JADIMU010000014">
    <property type="protein sequence ID" value="MBO8442514.1"/>
    <property type="molecule type" value="Genomic_DNA"/>
</dbReference>
<dbReference type="InterPro" id="IPR052533">
    <property type="entry name" value="WalJ/YycJ-like"/>
</dbReference>
<reference evidence="2" key="1">
    <citation type="submission" date="2020-10" db="EMBL/GenBank/DDBJ databases">
        <authorList>
            <person name="Gilroy R."/>
        </authorList>
    </citation>
    <scope>NUCLEOTIDE SEQUENCE</scope>
    <source>
        <strain evidence="2">11167</strain>
    </source>
</reference>
<dbReference type="AlphaFoldDB" id="A0A9D9H944"/>
<evidence type="ECO:0000313" key="3">
    <source>
        <dbReference type="Proteomes" id="UP000823633"/>
    </source>
</evidence>
<gene>
    <name evidence="2" type="ORF">IAC42_01955</name>
</gene>
<dbReference type="SUPFAM" id="SSF56281">
    <property type="entry name" value="Metallo-hydrolase/oxidoreductase"/>
    <property type="match status" value="1"/>
</dbReference>
<name>A0A9D9H944_9SPIR</name>
<dbReference type="InterPro" id="IPR036866">
    <property type="entry name" value="RibonucZ/Hydroxyglut_hydro"/>
</dbReference>
<dbReference type="SMART" id="SM00849">
    <property type="entry name" value="Lactamase_B"/>
    <property type="match status" value="1"/>
</dbReference>
<dbReference type="Pfam" id="PF12706">
    <property type="entry name" value="Lactamase_B_2"/>
    <property type="match status" value="1"/>
</dbReference>
<comment type="caution">
    <text evidence="2">The sequence shown here is derived from an EMBL/GenBank/DDBJ whole genome shotgun (WGS) entry which is preliminary data.</text>
</comment>
<dbReference type="PANTHER" id="PTHR47619:SF1">
    <property type="entry name" value="EXODEOXYRIBONUCLEASE WALJ"/>
    <property type="match status" value="1"/>
</dbReference>
<evidence type="ECO:0000313" key="2">
    <source>
        <dbReference type="EMBL" id="MBO8442514.1"/>
    </source>
</evidence>
<sequence>MRYAVLTSGSCGNAYAFSDGGRTILVDMGLTLSGLKRRLEDVGIPFEGISDVYVTHSHPDHSKGLGVLHRATGATVHVSRKSFEVDRSVYARLGLDEDRLSLFDFGDELASGRFTLHPFATSHDAAGSAGYFISNGSSRFFLMTDTGLYSDEAVELARRADVLFVESNYDELMLEEGRYPLFLKARIRGGRGHLSNSQSFRFLEESGSLGKPVFLVHLSDNNNTVQRVQQLYAGRPSVVACERGRTYGAYDV</sequence>
<evidence type="ECO:0000259" key="1">
    <source>
        <dbReference type="SMART" id="SM00849"/>
    </source>
</evidence>
<protein>
    <submittedName>
        <fullName evidence="2">MBL fold metallo-hydrolase</fullName>
    </submittedName>
</protein>
<organism evidence="2 3">
    <name type="scientific">Candidatus Aphodenecus pullistercoris</name>
    <dbReference type="NCBI Taxonomy" id="2840669"/>
    <lineage>
        <taxon>Bacteria</taxon>
        <taxon>Pseudomonadati</taxon>
        <taxon>Spirochaetota</taxon>
        <taxon>Spirochaetia</taxon>
        <taxon>Spirochaetales</taxon>
        <taxon>Candidatus Aphodenecus</taxon>
    </lineage>
</organism>
<dbReference type="Gene3D" id="3.60.15.10">
    <property type="entry name" value="Ribonuclease Z/Hydroxyacylglutathione hydrolase-like"/>
    <property type="match status" value="1"/>
</dbReference>
<proteinExistence type="predicted"/>
<dbReference type="InterPro" id="IPR001279">
    <property type="entry name" value="Metallo-B-lactamas"/>
</dbReference>
<reference evidence="2" key="2">
    <citation type="journal article" date="2021" name="PeerJ">
        <title>Extensive microbial diversity within the chicken gut microbiome revealed by metagenomics and culture.</title>
        <authorList>
            <person name="Gilroy R."/>
            <person name="Ravi A."/>
            <person name="Getino M."/>
            <person name="Pursley I."/>
            <person name="Horton D.L."/>
            <person name="Alikhan N.F."/>
            <person name="Baker D."/>
            <person name="Gharbi K."/>
            <person name="Hall N."/>
            <person name="Watson M."/>
            <person name="Adriaenssens E.M."/>
            <person name="Foster-Nyarko E."/>
            <person name="Jarju S."/>
            <person name="Secka A."/>
            <person name="Antonio M."/>
            <person name="Oren A."/>
            <person name="Chaudhuri R.R."/>
            <person name="La Ragione R."/>
            <person name="Hildebrand F."/>
            <person name="Pallen M.J."/>
        </authorList>
    </citation>
    <scope>NUCLEOTIDE SEQUENCE</scope>
    <source>
        <strain evidence="2">11167</strain>
    </source>
</reference>